<dbReference type="GO" id="GO:0004518">
    <property type="term" value="F:nuclease activity"/>
    <property type="evidence" value="ECO:0007669"/>
    <property type="project" value="UniProtKB-KW"/>
</dbReference>
<dbReference type="GO" id="GO:0046872">
    <property type="term" value="F:metal ion binding"/>
    <property type="evidence" value="ECO:0007669"/>
    <property type="project" value="UniProtKB-KW"/>
</dbReference>
<dbReference type="CDD" id="cd18732">
    <property type="entry name" value="PIN_MtVapC4-C5_like"/>
    <property type="match status" value="1"/>
</dbReference>
<evidence type="ECO:0000256" key="1">
    <source>
        <dbReference type="ARBA" id="ARBA00001946"/>
    </source>
</evidence>
<keyword evidence="4" id="KW-0479">Metal-binding</keyword>
<name>A0A1I4A2X5_9ACTN</name>
<sequence length="134" mass="14291">MPDRAESGVLDTRTYIDLELIDPARLPTIPEITAITLAELHQGVAMAKSAGARAARMEKLGAAVTDFEPLPFDGDAAARYGTLVALTIAADRDPRPRRMDLMIAAVASARGLPLYTRNDADFKGLEGIVTVVSV</sequence>
<evidence type="ECO:0000259" key="8">
    <source>
        <dbReference type="Pfam" id="PF01850"/>
    </source>
</evidence>
<dbReference type="SUPFAM" id="SSF88723">
    <property type="entry name" value="PIN domain-like"/>
    <property type="match status" value="1"/>
</dbReference>
<evidence type="ECO:0000256" key="6">
    <source>
        <dbReference type="ARBA" id="ARBA00022842"/>
    </source>
</evidence>
<gene>
    <name evidence="9" type="ORF">SAMN05216275_12726</name>
</gene>
<dbReference type="GO" id="GO:0016787">
    <property type="term" value="F:hydrolase activity"/>
    <property type="evidence" value="ECO:0007669"/>
    <property type="project" value="UniProtKB-KW"/>
</dbReference>
<keyword evidence="6" id="KW-0460">Magnesium</keyword>
<keyword evidence="2" id="KW-1277">Toxin-antitoxin system</keyword>
<proteinExistence type="inferred from homology"/>
<dbReference type="GeneID" id="96301717"/>
<dbReference type="PANTHER" id="PTHR33653:SF1">
    <property type="entry name" value="RIBONUCLEASE VAPC2"/>
    <property type="match status" value="1"/>
</dbReference>
<keyword evidence="10" id="KW-1185">Reference proteome</keyword>
<evidence type="ECO:0000313" key="9">
    <source>
        <dbReference type="EMBL" id="SFK50742.1"/>
    </source>
</evidence>
<keyword evidence="5" id="KW-0378">Hydrolase</keyword>
<evidence type="ECO:0000256" key="4">
    <source>
        <dbReference type="ARBA" id="ARBA00022723"/>
    </source>
</evidence>
<protein>
    <recommendedName>
        <fullName evidence="8">PIN domain-containing protein</fullName>
    </recommendedName>
</protein>
<reference evidence="10" key="1">
    <citation type="submission" date="2016-10" db="EMBL/GenBank/DDBJ databases">
        <authorList>
            <person name="Varghese N."/>
            <person name="Submissions S."/>
        </authorList>
    </citation>
    <scope>NUCLEOTIDE SEQUENCE [LARGE SCALE GENOMIC DNA]</scope>
    <source>
        <strain evidence="10">CGMCC 4.2126</strain>
    </source>
</reference>
<evidence type="ECO:0000313" key="10">
    <source>
        <dbReference type="Proteomes" id="UP000199111"/>
    </source>
</evidence>
<evidence type="ECO:0000256" key="5">
    <source>
        <dbReference type="ARBA" id="ARBA00022801"/>
    </source>
</evidence>
<dbReference type="InterPro" id="IPR029060">
    <property type="entry name" value="PIN-like_dom_sf"/>
</dbReference>
<accession>A0A1I4A2X5</accession>
<keyword evidence="3" id="KW-0540">Nuclease</keyword>
<dbReference type="InterPro" id="IPR002716">
    <property type="entry name" value="PIN_dom"/>
</dbReference>
<dbReference type="PANTHER" id="PTHR33653">
    <property type="entry name" value="RIBONUCLEASE VAPC2"/>
    <property type="match status" value="1"/>
</dbReference>
<dbReference type="EMBL" id="FOQY01000027">
    <property type="protein sequence ID" value="SFK50742.1"/>
    <property type="molecule type" value="Genomic_DNA"/>
</dbReference>
<comment type="cofactor">
    <cofactor evidence="1">
        <name>Mg(2+)</name>
        <dbReference type="ChEBI" id="CHEBI:18420"/>
    </cofactor>
</comment>
<evidence type="ECO:0000256" key="2">
    <source>
        <dbReference type="ARBA" id="ARBA00022649"/>
    </source>
</evidence>
<dbReference type="Gene3D" id="3.40.50.1010">
    <property type="entry name" value="5'-nuclease"/>
    <property type="match status" value="1"/>
</dbReference>
<evidence type="ECO:0000256" key="7">
    <source>
        <dbReference type="ARBA" id="ARBA00038093"/>
    </source>
</evidence>
<comment type="similarity">
    <text evidence="7">Belongs to the PINc/VapC protein family.</text>
</comment>
<dbReference type="RefSeq" id="WP_093890324.1">
    <property type="nucleotide sequence ID" value="NZ_FOQY01000027.1"/>
</dbReference>
<dbReference type="AlphaFoldDB" id="A0A1I4A2X5"/>
<evidence type="ECO:0000256" key="3">
    <source>
        <dbReference type="ARBA" id="ARBA00022722"/>
    </source>
</evidence>
<organism evidence="9 10">
    <name type="scientific">Streptosporangium canum</name>
    <dbReference type="NCBI Taxonomy" id="324952"/>
    <lineage>
        <taxon>Bacteria</taxon>
        <taxon>Bacillati</taxon>
        <taxon>Actinomycetota</taxon>
        <taxon>Actinomycetes</taxon>
        <taxon>Streptosporangiales</taxon>
        <taxon>Streptosporangiaceae</taxon>
        <taxon>Streptosporangium</taxon>
    </lineage>
</organism>
<dbReference type="Proteomes" id="UP000199111">
    <property type="component" value="Unassembled WGS sequence"/>
</dbReference>
<dbReference type="InterPro" id="IPR050556">
    <property type="entry name" value="Type_II_TA_system_RNase"/>
</dbReference>
<feature type="domain" description="PIN" evidence="8">
    <location>
        <begin position="32"/>
        <end position="124"/>
    </location>
</feature>
<dbReference type="Pfam" id="PF01850">
    <property type="entry name" value="PIN"/>
    <property type="match status" value="1"/>
</dbReference>